<dbReference type="PANTHER" id="PTHR30154:SF34">
    <property type="entry name" value="TRANSCRIPTIONAL REGULATOR AZLB"/>
    <property type="match status" value="1"/>
</dbReference>
<protein>
    <submittedName>
        <fullName evidence="6">Lrp/AsnC family transcriptional regulator</fullName>
    </submittedName>
</protein>
<dbReference type="InterPro" id="IPR011991">
    <property type="entry name" value="ArsR-like_HTH"/>
</dbReference>
<dbReference type="GO" id="GO:0005829">
    <property type="term" value="C:cytosol"/>
    <property type="evidence" value="ECO:0007669"/>
    <property type="project" value="TreeGrafter"/>
</dbReference>
<dbReference type="SUPFAM" id="SSF46785">
    <property type="entry name" value="Winged helix' DNA-binding domain"/>
    <property type="match status" value="2"/>
</dbReference>
<evidence type="ECO:0000313" key="6">
    <source>
        <dbReference type="EMBL" id="KAB7843821.1"/>
    </source>
</evidence>
<evidence type="ECO:0000256" key="2">
    <source>
        <dbReference type="ARBA" id="ARBA00023125"/>
    </source>
</evidence>
<feature type="region of interest" description="Disordered" evidence="4">
    <location>
        <begin position="158"/>
        <end position="179"/>
    </location>
</feature>
<name>A0A5N5W6W4_STRMB</name>
<dbReference type="Gene3D" id="3.30.70.920">
    <property type="match status" value="1"/>
</dbReference>
<dbReference type="GO" id="GO:0043200">
    <property type="term" value="P:response to amino acid"/>
    <property type="evidence" value="ECO:0007669"/>
    <property type="project" value="TreeGrafter"/>
</dbReference>
<gene>
    <name evidence="6" type="ORF">FRZ00_17635</name>
</gene>
<keyword evidence="2" id="KW-0238">DNA-binding</keyword>
<feature type="compositionally biased region" description="Pro residues" evidence="4">
    <location>
        <begin position="169"/>
        <end position="178"/>
    </location>
</feature>
<dbReference type="Pfam" id="PF01037">
    <property type="entry name" value="AsnC_trans_reg"/>
    <property type="match status" value="1"/>
</dbReference>
<reference evidence="6 7" key="1">
    <citation type="journal article" date="2019" name="Microb. Cell Fact.">
        <title>Exploring novel herbicidin analogues by transcriptional regulator overexpression and MS/MS molecular networking.</title>
        <authorList>
            <person name="Shi Y."/>
            <person name="Gu R."/>
            <person name="Li Y."/>
            <person name="Wang X."/>
            <person name="Ren W."/>
            <person name="Li X."/>
            <person name="Wang L."/>
            <person name="Xie Y."/>
            <person name="Hong B."/>
        </authorList>
    </citation>
    <scope>NUCLEOTIDE SEQUENCE [LARGE SCALE GENOMIC DNA]</scope>
    <source>
        <strain evidence="6 7">US-43</strain>
    </source>
</reference>
<evidence type="ECO:0000259" key="5">
    <source>
        <dbReference type="PROSITE" id="PS50956"/>
    </source>
</evidence>
<dbReference type="SMART" id="SM00344">
    <property type="entry name" value="HTH_ASNC"/>
    <property type="match status" value="2"/>
</dbReference>
<dbReference type="PANTHER" id="PTHR30154">
    <property type="entry name" value="LEUCINE-RESPONSIVE REGULATORY PROTEIN"/>
    <property type="match status" value="1"/>
</dbReference>
<dbReference type="Proteomes" id="UP000327000">
    <property type="component" value="Unassembled WGS sequence"/>
</dbReference>
<dbReference type="InterPro" id="IPR019887">
    <property type="entry name" value="Tscrpt_reg_AsnC/Lrp_C"/>
</dbReference>
<sequence>MLPPLDTSDQALVHALQIDGRAPFRRIAEVLGVSDQTVARRYTRLRSAGVLRVLGLTEPLRLGQAPWIVRIRCAPGASAQISTALARRRDTTWINLTAGGTEIACLVRPERPGEGVLLLEKLPGTPRVVDVAAHSLLHVFFGQERSLLTKSGPLSAGQVAALSPRDAPESPPADPGPAFPVDAADHRMFDVLALDGRASVGELAAATGWSQTTVRRRMAELRAAGVLYFDVDYHPRVLQRNFRSLLWLNVEPSRIEEVGRALSAHPEVAFAAAITGDANVHVSVTTPDVTAFYRYLTGPVAALPGILGTGSAPVHRTVKGAGPLWTPQWGQW</sequence>
<dbReference type="InterPro" id="IPR036388">
    <property type="entry name" value="WH-like_DNA-bd_sf"/>
</dbReference>
<dbReference type="InterPro" id="IPR019888">
    <property type="entry name" value="Tscrpt_reg_AsnC-like"/>
</dbReference>
<organism evidence="6 7">
    <name type="scientific">Streptomyces mobaraensis</name>
    <name type="common">Streptoverticillium mobaraense</name>
    <dbReference type="NCBI Taxonomy" id="35621"/>
    <lineage>
        <taxon>Bacteria</taxon>
        <taxon>Bacillati</taxon>
        <taxon>Actinomycetota</taxon>
        <taxon>Actinomycetes</taxon>
        <taxon>Kitasatosporales</taxon>
        <taxon>Streptomycetaceae</taxon>
        <taxon>Streptomyces</taxon>
    </lineage>
</organism>
<keyword evidence="1" id="KW-0805">Transcription regulation</keyword>
<dbReference type="SUPFAM" id="SSF54909">
    <property type="entry name" value="Dimeric alpha+beta barrel"/>
    <property type="match status" value="1"/>
</dbReference>
<comment type="caution">
    <text evidence="6">The sequence shown here is derived from an EMBL/GenBank/DDBJ whole genome shotgun (WGS) entry which is preliminary data.</text>
</comment>
<evidence type="ECO:0000256" key="4">
    <source>
        <dbReference type="SAM" id="MobiDB-lite"/>
    </source>
</evidence>
<dbReference type="Pfam" id="PF13404">
    <property type="entry name" value="HTH_AsnC-type"/>
    <property type="match status" value="2"/>
</dbReference>
<evidence type="ECO:0000256" key="1">
    <source>
        <dbReference type="ARBA" id="ARBA00023015"/>
    </source>
</evidence>
<dbReference type="InterPro" id="IPR036390">
    <property type="entry name" value="WH_DNA-bd_sf"/>
</dbReference>
<dbReference type="InterPro" id="IPR000485">
    <property type="entry name" value="AsnC-type_HTH_dom"/>
</dbReference>
<keyword evidence="7" id="KW-1185">Reference proteome</keyword>
<dbReference type="GO" id="GO:0043565">
    <property type="term" value="F:sequence-specific DNA binding"/>
    <property type="evidence" value="ECO:0007669"/>
    <property type="project" value="InterPro"/>
</dbReference>
<evidence type="ECO:0000313" key="7">
    <source>
        <dbReference type="Proteomes" id="UP000327000"/>
    </source>
</evidence>
<dbReference type="EMBL" id="VOKX01000032">
    <property type="protein sequence ID" value="KAB7843821.1"/>
    <property type="molecule type" value="Genomic_DNA"/>
</dbReference>
<dbReference type="Gene3D" id="1.10.10.10">
    <property type="entry name" value="Winged helix-like DNA-binding domain superfamily/Winged helix DNA-binding domain"/>
    <property type="match status" value="2"/>
</dbReference>
<dbReference type="CDD" id="cd00090">
    <property type="entry name" value="HTH_ARSR"/>
    <property type="match status" value="1"/>
</dbReference>
<dbReference type="OrthoDB" id="3453230at2"/>
<dbReference type="AlphaFoldDB" id="A0A5N5W6W4"/>
<feature type="domain" description="HTH asnC-type" evidence="5">
    <location>
        <begin position="5"/>
        <end position="65"/>
    </location>
</feature>
<accession>A0A5N5W6W4</accession>
<dbReference type="PROSITE" id="PS50956">
    <property type="entry name" value="HTH_ASNC_2"/>
    <property type="match status" value="1"/>
</dbReference>
<keyword evidence="3" id="KW-0804">Transcription</keyword>
<dbReference type="PRINTS" id="PR00033">
    <property type="entry name" value="HTHASNC"/>
</dbReference>
<proteinExistence type="predicted"/>
<evidence type="ECO:0000256" key="3">
    <source>
        <dbReference type="ARBA" id="ARBA00023163"/>
    </source>
</evidence>
<dbReference type="InterPro" id="IPR011008">
    <property type="entry name" value="Dimeric_a/b-barrel"/>
</dbReference>